<dbReference type="RefSeq" id="XP_040654128.1">
    <property type="nucleotide sequence ID" value="XM_040804024.1"/>
</dbReference>
<sequence length="90" mass="10158">MRDYLNSPHEERGKETHIIFKDLDNFDKAMKKAFGTVDENRAAEHTWTSRTSSEGISLRLCSPLQAASLEAGPGRSAKELYTADQSQCRR</sequence>
<comment type="caution">
    <text evidence="1">The sequence shown here is derived from an EMBL/GenBank/DDBJ whole genome shotgun (WGS) entry which is preliminary data.</text>
</comment>
<keyword evidence="2" id="KW-1185">Reference proteome</keyword>
<evidence type="ECO:0000313" key="1">
    <source>
        <dbReference type="EMBL" id="KYK54776.1"/>
    </source>
</evidence>
<dbReference type="Proteomes" id="UP000076580">
    <property type="component" value="Chromosome 03"/>
</dbReference>
<dbReference type="AlphaFoldDB" id="A0A151GCD7"/>
<dbReference type="InParanoid" id="A0A151GCD7"/>
<evidence type="ECO:0000313" key="2">
    <source>
        <dbReference type="Proteomes" id="UP000076580"/>
    </source>
</evidence>
<proteinExistence type="predicted"/>
<name>A0A151GCD7_DRECN</name>
<accession>A0A151GCD7</accession>
<reference evidence="1 2" key="1">
    <citation type="journal article" date="2016" name="Sci. Rep.">
        <title>Insights into Adaptations to a Near-Obligate Nematode Endoparasitic Lifestyle from the Finished Genome of Drechmeria coniospora.</title>
        <authorList>
            <person name="Zhang L."/>
            <person name="Zhou Z."/>
            <person name="Guo Q."/>
            <person name="Fokkens L."/>
            <person name="Miskei M."/>
            <person name="Pocsi I."/>
            <person name="Zhang W."/>
            <person name="Chen M."/>
            <person name="Wang L."/>
            <person name="Sun Y."/>
            <person name="Donzelli B.G."/>
            <person name="Gibson D.M."/>
            <person name="Nelson D.R."/>
            <person name="Luo J.G."/>
            <person name="Rep M."/>
            <person name="Liu H."/>
            <person name="Yang S."/>
            <person name="Wang J."/>
            <person name="Krasnoff S.B."/>
            <person name="Xu Y."/>
            <person name="Molnar I."/>
            <person name="Lin M."/>
        </authorList>
    </citation>
    <scope>NUCLEOTIDE SEQUENCE [LARGE SCALE GENOMIC DNA]</scope>
    <source>
        <strain evidence="1 2">ARSEF 6962</strain>
    </source>
</reference>
<organism evidence="1 2">
    <name type="scientific">Drechmeria coniospora</name>
    <name type="common">Nematophagous fungus</name>
    <name type="synonym">Meria coniospora</name>
    <dbReference type="NCBI Taxonomy" id="98403"/>
    <lineage>
        <taxon>Eukaryota</taxon>
        <taxon>Fungi</taxon>
        <taxon>Dikarya</taxon>
        <taxon>Ascomycota</taxon>
        <taxon>Pezizomycotina</taxon>
        <taxon>Sordariomycetes</taxon>
        <taxon>Hypocreomycetidae</taxon>
        <taxon>Hypocreales</taxon>
        <taxon>Ophiocordycipitaceae</taxon>
        <taxon>Drechmeria</taxon>
    </lineage>
</organism>
<protein>
    <submittedName>
        <fullName evidence="1">Uncharacterized protein</fullName>
    </submittedName>
</protein>
<dbReference type="GeneID" id="63719379"/>
<dbReference type="EMBL" id="LAYC01000003">
    <property type="protein sequence ID" value="KYK54776.1"/>
    <property type="molecule type" value="Genomic_DNA"/>
</dbReference>
<gene>
    <name evidence="1" type="ORF">DCS_06736</name>
</gene>